<accession>A0ABX9K3T2</accession>
<comment type="caution">
    <text evidence="1">The sequence shown here is derived from an EMBL/GenBank/DDBJ whole genome shotgun (WGS) entry which is preliminary data.</text>
</comment>
<dbReference type="Pfam" id="PF06108">
    <property type="entry name" value="DUF952"/>
    <property type="match status" value="1"/>
</dbReference>
<dbReference type="EMBL" id="QUMU01000004">
    <property type="protein sequence ID" value="REG32845.1"/>
    <property type="molecule type" value="Genomic_DNA"/>
</dbReference>
<organism evidence="1 2">
    <name type="scientific">Archangium gephyra</name>
    <dbReference type="NCBI Taxonomy" id="48"/>
    <lineage>
        <taxon>Bacteria</taxon>
        <taxon>Pseudomonadati</taxon>
        <taxon>Myxococcota</taxon>
        <taxon>Myxococcia</taxon>
        <taxon>Myxococcales</taxon>
        <taxon>Cystobacterineae</taxon>
        <taxon>Archangiaceae</taxon>
        <taxon>Archangium</taxon>
    </lineage>
</organism>
<dbReference type="PANTHER" id="PTHR34129">
    <property type="entry name" value="BLR1139 PROTEIN"/>
    <property type="match status" value="1"/>
</dbReference>
<evidence type="ECO:0000313" key="1">
    <source>
        <dbReference type="EMBL" id="REG32845.1"/>
    </source>
</evidence>
<dbReference type="Gene3D" id="3.20.170.20">
    <property type="entry name" value="Protein of unknown function DUF952"/>
    <property type="match status" value="1"/>
</dbReference>
<dbReference type="PANTHER" id="PTHR34129:SF1">
    <property type="entry name" value="DUF952 DOMAIN-CONTAINING PROTEIN"/>
    <property type="match status" value="1"/>
</dbReference>
<keyword evidence="2" id="KW-1185">Reference proteome</keyword>
<reference evidence="1 2" key="1">
    <citation type="submission" date="2018-08" db="EMBL/GenBank/DDBJ databases">
        <title>Genomic Encyclopedia of Archaeal and Bacterial Type Strains, Phase II (KMG-II): from individual species to whole genera.</title>
        <authorList>
            <person name="Goeker M."/>
        </authorList>
    </citation>
    <scope>NUCLEOTIDE SEQUENCE [LARGE SCALE GENOMIC DNA]</scope>
    <source>
        <strain evidence="1 2">DSM 2261</strain>
    </source>
</reference>
<gene>
    <name evidence="1" type="ORF">ATI61_104135</name>
</gene>
<evidence type="ECO:0000313" key="2">
    <source>
        <dbReference type="Proteomes" id="UP000256345"/>
    </source>
</evidence>
<proteinExistence type="predicted"/>
<dbReference type="SUPFAM" id="SSF56399">
    <property type="entry name" value="ADP-ribosylation"/>
    <property type="match status" value="1"/>
</dbReference>
<name>A0ABX9K3T2_9BACT</name>
<dbReference type="InterPro" id="IPR009297">
    <property type="entry name" value="DUF952"/>
</dbReference>
<protein>
    <submittedName>
        <fullName evidence="1">Uncharacterized protein (DUF952 family)</fullName>
    </submittedName>
</protein>
<sequence length="142" mass="15484">MNEPSEPHSQWHHARMSDRTRLPETVTSIYTLVRGEDWWAAEAVGEYRGSADDTRDGFLHFSTAAQVRASAAKHRAGQPDLLLVEVDVATLGGALRWEPAASRSRPGLFPHLYGPLPLAAVRSVTKLPLNPDGTHAFPAGIP</sequence>
<dbReference type="Proteomes" id="UP000256345">
    <property type="component" value="Unassembled WGS sequence"/>
</dbReference>